<dbReference type="Proteomes" id="UP000001307">
    <property type="component" value="Unassembled WGS sequence"/>
</dbReference>
<accession>E4WYP8</accession>
<dbReference type="EMBL" id="FN655885">
    <property type="protein sequence ID" value="CBY40347.1"/>
    <property type="molecule type" value="Genomic_DNA"/>
</dbReference>
<feature type="region of interest" description="Disordered" evidence="1">
    <location>
        <begin position="20"/>
        <end position="110"/>
    </location>
</feature>
<keyword evidence="4" id="KW-1185">Reference proteome</keyword>
<dbReference type="OrthoDB" id="10438593at2759"/>
<feature type="compositionally biased region" description="Polar residues" evidence="1">
    <location>
        <begin position="150"/>
        <end position="173"/>
    </location>
</feature>
<protein>
    <recommendedName>
        <fullName evidence="5">ENTH domain-containing protein</fullName>
    </recommendedName>
</protein>
<feature type="region of interest" description="Disordered" evidence="1">
    <location>
        <begin position="144"/>
        <end position="194"/>
    </location>
</feature>
<evidence type="ECO:0000313" key="4">
    <source>
        <dbReference type="Proteomes" id="UP000001307"/>
    </source>
</evidence>
<evidence type="ECO:0000313" key="3">
    <source>
        <dbReference type="EMBL" id="CBY40347.1"/>
    </source>
</evidence>
<feature type="compositionally biased region" description="Polar residues" evidence="1">
    <location>
        <begin position="184"/>
        <end position="194"/>
    </location>
</feature>
<proteinExistence type="predicted"/>
<feature type="compositionally biased region" description="Basic and acidic residues" evidence="1">
    <location>
        <begin position="77"/>
        <end position="92"/>
    </location>
</feature>
<evidence type="ECO:0008006" key="5">
    <source>
        <dbReference type="Google" id="ProtNLM"/>
    </source>
</evidence>
<dbReference type="AlphaFoldDB" id="E4WYP8"/>
<dbReference type="InParanoid" id="E4WYP8"/>
<feature type="compositionally biased region" description="Polar residues" evidence="1">
    <location>
        <begin position="65"/>
        <end position="76"/>
    </location>
</feature>
<gene>
    <name evidence="2" type="ORF">GSOID_T00013586001</name>
    <name evidence="3" type="ORF">GSOID_T00022343001</name>
</gene>
<dbReference type="Proteomes" id="UP000011014">
    <property type="component" value="Unassembled WGS sequence"/>
</dbReference>
<dbReference type="EMBL" id="FN653019">
    <property type="protein sequence ID" value="CBY22812.1"/>
    <property type="molecule type" value="Genomic_DNA"/>
</dbReference>
<evidence type="ECO:0000313" key="2">
    <source>
        <dbReference type="EMBL" id="CBY22812.1"/>
    </source>
</evidence>
<feature type="compositionally biased region" description="Basic residues" evidence="1">
    <location>
        <begin position="20"/>
        <end position="30"/>
    </location>
</feature>
<sequence>MEKLQALGREIRYVEYKLRRQKQEKKKMKNAQKDFNYGTNTQYELNNGGGRTTTAEELNFDDHAGSSNSEKNQPSSEYDKARPSNAEEEKLQLELALAMSRESAPAAQPATGSLIQTSSLPVSTQPQATFDPWASSSSIPVVTAPPVQQAAPTSSSGWESFANVPQQQQSAPVSTDPWGAPSVPAQSNSVTPSASWTAFDDSFGAAAPAASVTSHIPAAPVPKADSFFDLPVADPVPTPVTLAAPVMTPMTPKLAHENDLLGGEVDSLTSQTVSAAQKNDKLRKTPTDFLGKGANLVNFDNLVSRPSGAGAINPFMSSGMQKTNPFQAKTPGLSINAMATQQNKGGFAALDGTGMAPLQPMNNNSVMQPTSSHAPVFSPSGQNTLFGAKPMSNQHFNQQAFRNKLFF</sequence>
<organism evidence="2">
    <name type="scientific">Oikopleura dioica</name>
    <name type="common">Tunicate</name>
    <dbReference type="NCBI Taxonomy" id="34765"/>
    <lineage>
        <taxon>Eukaryota</taxon>
        <taxon>Metazoa</taxon>
        <taxon>Chordata</taxon>
        <taxon>Tunicata</taxon>
        <taxon>Appendicularia</taxon>
        <taxon>Copelata</taxon>
        <taxon>Oikopleuridae</taxon>
        <taxon>Oikopleura</taxon>
    </lineage>
</organism>
<name>E4WYP8_OIKDI</name>
<evidence type="ECO:0000256" key="1">
    <source>
        <dbReference type="SAM" id="MobiDB-lite"/>
    </source>
</evidence>
<reference evidence="2" key="1">
    <citation type="journal article" date="2010" name="Science">
        <title>Plasticity of animal genome architecture unmasked by rapid evolution of a pelagic tunicate.</title>
        <authorList>
            <person name="Denoeud F."/>
            <person name="Henriet S."/>
            <person name="Mungpakdee S."/>
            <person name="Aury J.M."/>
            <person name="Da Silva C."/>
            <person name="Brinkmann H."/>
            <person name="Mikhaleva J."/>
            <person name="Olsen L.C."/>
            <person name="Jubin C."/>
            <person name="Canestro C."/>
            <person name="Bouquet J.M."/>
            <person name="Danks G."/>
            <person name="Poulain J."/>
            <person name="Campsteijn C."/>
            <person name="Adamski M."/>
            <person name="Cross I."/>
            <person name="Yadetie F."/>
            <person name="Muffato M."/>
            <person name="Louis A."/>
            <person name="Butcher S."/>
            <person name="Tsagkogeorga G."/>
            <person name="Konrad A."/>
            <person name="Singh S."/>
            <person name="Jensen M.F."/>
            <person name="Cong E.H."/>
            <person name="Eikeseth-Otteraa H."/>
            <person name="Noel B."/>
            <person name="Anthouard V."/>
            <person name="Porcel B.M."/>
            <person name="Kachouri-Lafond R."/>
            <person name="Nishino A."/>
            <person name="Ugolini M."/>
            <person name="Chourrout P."/>
            <person name="Nishida H."/>
            <person name="Aasland R."/>
            <person name="Huzurbazar S."/>
            <person name="Westhof E."/>
            <person name="Delsuc F."/>
            <person name="Lehrach H."/>
            <person name="Reinhardt R."/>
            <person name="Weissenbach J."/>
            <person name="Roy S.W."/>
            <person name="Artiguenave F."/>
            <person name="Postlethwait J.H."/>
            <person name="Manak J.R."/>
            <person name="Thompson E.M."/>
            <person name="Jaillon O."/>
            <person name="Du Pasquier L."/>
            <person name="Boudinot P."/>
            <person name="Liberles D.A."/>
            <person name="Volff J.N."/>
            <person name="Philippe H."/>
            <person name="Lenhard B."/>
            <person name="Roest Crollius H."/>
            <person name="Wincker P."/>
            <person name="Chourrout D."/>
        </authorList>
    </citation>
    <scope>NUCLEOTIDE SEQUENCE [LARGE SCALE GENOMIC DNA]</scope>
</reference>